<feature type="region of interest" description="Disordered" evidence="3">
    <location>
        <begin position="638"/>
        <end position="686"/>
    </location>
</feature>
<comment type="caution">
    <text evidence="5">The sequence shown here is derived from an EMBL/GenBank/DDBJ whole genome shotgun (WGS) entry which is preliminary data.</text>
</comment>
<dbReference type="EMBL" id="PQFF01000063">
    <property type="protein sequence ID" value="RHZ85400.1"/>
    <property type="molecule type" value="Genomic_DNA"/>
</dbReference>
<dbReference type="SUPFAM" id="SSF57756">
    <property type="entry name" value="Retrovirus zinc finger-like domains"/>
    <property type="match status" value="1"/>
</dbReference>
<gene>
    <name evidence="5" type="ORF">Glove_66g26</name>
</gene>
<feature type="coiled-coil region" evidence="2">
    <location>
        <begin position="1"/>
        <end position="28"/>
    </location>
</feature>
<dbReference type="SMART" id="SM00343">
    <property type="entry name" value="ZnF_C2HC"/>
    <property type="match status" value="1"/>
</dbReference>
<evidence type="ECO:0000256" key="1">
    <source>
        <dbReference type="PROSITE-ProRule" id="PRU00047"/>
    </source>
</evidence>
<evidence type="ECO:0000259" key="4">
    <source>
        <dbReference type="PROSITE" id="PS50158"/>
    </source>
</evidence>
<dbReference type="GO" id="GO:0008270">
    <property type="term" value="F:zinc ion binding"/>
    <property type="evidence" value="ECO:0007669"/>
    <property type="project" value="UniProtKB-KW"/>
</dbReference>
<dbReference type="AlphaFoldDB" id="A0A397JLK7"/>
<keyword evidence="1" id="KW-0862">Zinc</keyword>
<name>A0A397JLK7_9GLOM</name>
<dbReference type="InterPro" id="IPR036875">
    <property type="entry name" value="Znf_CCHC_sf"/>
</dbReference>
<dbReference type="STRING" id="1348612.A0A397JLK7"/>
<evidence type="ECO:0000313" key="6">
    <source>
        <dbReference type="Proteomes" id="UP000266861"/>
    </source>
</evidence>
<dbReference type="OrthoDB" id="2429651at2759"/>
<keyword evidence="2" id="KW-0175">Coiled coil</keyword>
<evidence type="ECO:0000313" key="5">
    <source>
        <dbReference type="EMBL" id="RHZ85400.1"/>
    </source>
</evidence>
<keyword evidence="1" id="KW-0863">Zinc-finger</keyword>
<organism evidence="5 6">
    <name type="scientific">Diversispora epigaea</name>
    <dbReference type="NCBI Taxonomy" id="1348612"/>
    <lineage>
        <taxon>Eukaryota</taxon>
        <taxon>Fungi</taxon>
        <taxon>Fungi incertae sedis</taxon>
        <taxon>Mucoromycota</taxon>
        <taxon>Glomeromycotina</taxon>
        <taxon>Glomeromycetes</taxon>
        <taxon>Diversisporales</taxon>
        <taxon>Diversisporaceae</taxon>
        <taxon>Diversispora</taxon>
    </lineage>
</organism>
<dbReference type="GO" id="GO:0003676">
    <property type="term" value="F:nucleic acid binding"/>
    <property type="evidence" value="ECO:0007669"/>
    <property type="project" value="InterPro"/>
</dbReference>
<evidence type="ECO:0000256" key="2">
    <source>
        <dbReference type="SAM" id="Coils"/>
    </source>
</evidence>
<accession>A0A397JLK7</accession>
<dbReference type="PROSITE" id="PS50158">
    <property type="entry name" value="ZF_CCHC"/>
    <property type="match status" value="1"/>
</dbReference>
<proteinExistence type="predicted"/>
<keyword evidence="1" id="KW-0479">Metal-binding</keyword>
<feature type="compositionally biased region" description="Acidic residues" evidence="3">
    <location>
        <begin position="656"/>
        <end position="684"/>
    </location>
</feature>
<dbReference type="Proteomes" id="UP000266861">
    <property type="component" value="Unassembled WGS sequence"/>
</dbReference>
<evidence type="ECO:0000256" key="3">
    <source>
        <dbReference type="SAM" id="MobiDB-lite"/>
    </source>
</evidence>
<feature type="coiled-coil region" evidence="2">
    <location>
        <begin position="114"/>
        <end position="211"/>
    </location>
</feature>
<reference evidence="5 6" key="1">
    <citation type="submission" date="2018-08" db="EMBL/GenBank/DDBJ databases">
        <title>Genome and evolution of the arbuscular mycorrhizal fungus Diversispora epigaea (formerly Glomus versiforme) and its bacterial endosymbionts.</title>
        <authorList>
            <person name="Sun X."/>
            <person name="Fei Z."/>
            <person name="Harrison M."/>
        </authorList>
    </citation>
    <scope>NUCLEOTIDE SEQUENCE [LARGE SCALE GENOMIC DNA]</scope>
    <source>
        <strain evidence="5 6">IT104</strain>
    </source>
</reference>
<protein>
    <recommendedName>
        <fullName evidence="4">CCHC-type domain-containing protein</fullName>
    </recommendedName>
</protein>
<dbReference type="InterPro" id="IPR001878">
    <property type="entry name" value="Znf_CCHC"/>
</dbReference>
<sequence length="757" mass="88349">MNNLEQKIQKLERWLKESEKHIAYLENQIEVGNLKPRLKKALQDIENKDKIIPALESQLIEMTSEISSLRYRIQKLRETMALDMRHLPSTNTPVFNLIIEMRANIKILGDSVRVTQLRQEVINLKDINRNQQELTNELGALNETLKEQIDDLTDKNETIQSEINEKTRLYDQAQDRLDECREENYQLREFLQGAHENITESESTYDRLKQKLRILGLTHVAWRARNLRQAQILDIEFNTARTAWRNQRNRNQYITRELQNCRNHGRNLQNDKVLIEFWRDRIILRYEKWKNKTHGARQIINNLNQQIFALQNNPLANPINMAGIQDVMTSMTPLLAQIPQYIGQEPPDDYINKVIQVFSYGTGLGVGAFDDAVKANILKSKMSGKYAPVPAQHPVGTNIDTPARFRAWLRHRYHELTLGTRQVSLTKLTQEKFLPTDIPETYEERIRLLLLQTPNDNDDALAILWNHLPDELFSRMENAAPADIDVFFTNLKNIWLKRQPSTFTYNGNRNLSVITTNSSPIPYQLQLQEIKNRSFDHLDSIAERLGYSDNASRNLDALANFIEDELYSRLGHVNYNLRKEPFGQVREDNTRVITRASTSGAKKVYATNKPAKKPQKPTKVTYKCSNCGKIGHRKNKCPKLGKKPKKVNYTYQSEPENSDQEDEPIEVLEDEDEENDEEDEESITDTEPQNCFNEVFLESLKYMISELVPHCPKEILIEARVFLNNLFIKMKDQFDSYYGEKYTVKKRNKSQRNESRL</sequence>
<feature type="domain" description="CCHC-type" evidence="4">
    <location>
        <begin position="623"/>
        <end position="639"/>
    </location>
</feature>
<keyword evidence="6" id="KW-1185">Reference proteome</keyword>